<dbReference type="PANTHER" id="PTHR42678:SF25">
    <property type="entry name" value="AMIDASE C869.01"/>
    <property type="match status" value="1"/>
</dbReference>
<dbReference type="InterPro" id="IPR023631">
    <property type="entry name" value="Amidase_dom"/>
</dbReference>
<feature type="chain" id="PRO_5042966035" description="Amidase domain-containing protein" evidence="1">
    <location>
        <begin position="16"/>
        <end position="458"/>
    </location>
</feature>
<evidence type="ECO:0000259" key="2">
    <source>
        <dbReference type="Pfam" id="PF01425"/>
    </source>
</evidence>
<dbReference type="InterPro" id="IPR036928">
    <property type="entry name" value="AS_sf"/>
</dbReference>
<comment type="caution">
    <text evidence="3">The sequence shown here is derived from an EMBL/GenBank/DDBJ whole genome shotgun (WGS) entry which is preliminary data.</text>
</comment>
<name>A0AAN7E388_QUERU</name>
<dbReference type="SUPFAM" id="SSF75304">
    <property type="entry name" value="Amidase signature (AS) enzymes"/>
    <property type="match status" value="1"/>
</dbReference>
<evidence type="ECO:0000256" key="1">
    <source>
        <dbReference type="SAM" id="SignalP"/>
    </source>
</evidence>
<feature type="signal peptide" evidence="1">
    <location>
        <begin position="1"/>
        <end position="15"/>
    </location>
</feature>
<evidence type="ECO:0000313" key="4">
    <source>
        <dbReference type="Proteomes" id="UP001324115"/>
    </source>
</evidence>
<accession>A0AAN7E388</accession>
<dbReference type="EMBL" id="JAXUIC010000011">
    <property type="protein sequence ID" value="KAK4562379.1"/>
    <property type="molecule type" value="Genomic_DNA"/>
</dbReference>
<protein>
    <recommendedName>
        <fullName evidence="2">Amidase domain-containing protein</fullName>
    </recommendedName>
</protein>
<organism evidence="3 4">
    <name type="scientific">Quercus rubra</name>
    <name type="common">Northern red oak</name>
    <name type="synonym">Quercus borealis</name>
    <dbReference type="NCBI Taxonomy" id="3512"/>
    <lineage>
        <taxon>Eukaryota</taxon>
        <taxon>Viridiplantae</taxon>
        <taxon>Streptophyta</taxon>
        <taxon>Embryophyta</taxon>
        <taxon>Tracheophyta</taxon>
        <taxon>Spermatophyta</taxon>
        <taxon>Magnoliopsida</taxon>
        <taxon>eudicotyledons</taxon>
        <taxon>Gunneridae</taxon>
        <taxon>Pentapetalae</taxon>
        <taxon>rosids</taxon>
        <taxon>fabids</taxon>
        <taxon>Fagales</taxon>
        <taxon>Fagaceae</taxon>
        <taxon>Quercus</taxon>
    </lineage>
</organism>
<sequence length="458" mass="50217">MRTLFFCIFVNAINGSQFTITEATIDDIHRAFNENQLTSRQLVDLYLDQIAALNPQLRRILEVNPDARNQAEEADREREEAAEKDQKCRSLGELHGIPILLKDRIGTKDKLNTTCGSYALLGSKVARDAGVVERLRRDGAVILGKASLNEWYGVRSPAIPDGWCARGGQAVNPYLKSGGTCGSSSGSAISVAANLVSVSLGTETNGSIICPADHNSVMQCMCLMPFVGFDPRDNEATKAASVFIPQGGYRQFLNENGLKGKRMGVVREPFLDSYNGTSAIPAFEHHLNVLKQRGATIIDNLEIANIDFKISLNDYLKELSNSRVKSLADIIAFNLNNPVIEKLKEYGQDEFIASENTSGIGEQEIEAIEMMANLSKYGFEKLMKDNNLDAMLTIGSNTPTILANGGYLAITVPAGYESNRIRFGISFGGLNGSEPKLIEISYAFEQATRERRPPTFLE</sequence>
<reference evidence="3 4" key="1">
    <citation type="journal article" date="2023" name="G3 (Bethesda)">
        <title>A haplotype-resolved chromosome-scale genome for Quercus rubra L. provides insights into the genetics of adaptive traits for red oak species.</title>
        <authorList>
            <person name="Kapoor B."/>
            <person name="Jenkins J."/>
            <person name="Schmutz J."/>
            <person name="Zhebentyayeva T."/>
            <person name="Kuelheim C."/>
            <person name="Coggeshall M."/>
            <person name="Heim C."/>
            <person name="Lasky J.R."/>
            <person name="Leites L."/>
            <person name="Islam-Faridi N."/>
            <person name="Romero-Severson J."/>
            <person name="DeLeo V.L."/>
            <person name="Lucas S.M."/>
            <person name="Lazic D."/>
            <person name="Gailing O."/>
            <person name="Carlson J."/>
            <person name="Staton M."/>
        </authorList>
    </citation>
    <scope>NUCLEOTIDE SEQUENCE [LARGE SCALE GENOMIC DNA]</scope>
    <source>
        <strain evidence="3">Pseudo-F2</strain>
    </source>
</reference>
<dbReference type="PANTHER" id="PTHR42678">
    <property type="entry name" value="AMIDASE"/>
    <property type="match status" value="1"/>
</dbReference>
<keyword evidence="4" id="KW-1185">Reference proteome</keyword>
<proteinExistence type="predicted"/>
<dbReference type="AlphaFoldDB" id="A0AAN7E388"/>
<evidence type="ECO:0000313" key="3">
    <source>
        <dbReference type="EMBL" id="KAK4562379.1"/>
    </source>
</evidence>
<feature type="domain" description="Amidase" evidence="2">
    <location>
        <begin position="42"/>
        <end position="218"/>
    </location>
</feature>
<keyword evidence="1" id="KW-0732">Signal</keyword>
<dbReference type="Proteomes" id="UP001324115">
    <property type="component" value="Unassembled WGS sequence"/>
</dbReference>
<dbReference type="Pfam" id="PF01425">
    <property type="entry name" value="Amidase"/>
    <property type="match status" value="1"/>
</dbReference>
<gene>
    <name evidence="3" type="ORF">RGQ29_005029</name>
</gene>
<dbReference type="Gene3D" id="3.90.1300.10">
    <property type="entry name" value="Amidase signature (AS) domain"/>
    <property type="match status" value="2"/>
</dbReference>